<dbReference type="EMBL" id="JAHHGM010000001">
    <property type="protein sequence ID" value="MBT2987337.1"/>
    <property type="molecule type" value="Genomic_DNA"/>
</dbReference>
<evidence type="ECO:0000256" key="2">
    <source>
        <dbReference type="ARBA" id="ARBA00022801"/>
    </source>
</evidence>
<comment type="function">
    <text evidence="5">Zinc chaperone that directly transfers zinc cofactor to target proteins, thereby activating them. Zinc is transferred from the CXCC motif in the GTPase domain to the zinc binding site in target proteins in a process requiring GTP hydrolysis.</text>
</comment>
<dbReference type="PANTHER" id="PTHR13748">
    <property type="entry name" value="COBW-RELATED"/>
    <property type="match status" value="1"/>
</dbReference>
<feature type="domain" description="CobW C-terminal" evidence="7">
    <location>
        <begin position="351"/>
        <end position="444"/>
    </location>
</feature>
<keyword evidence="3" id="KW-0143">Chaperone</keyword>
<proteinExistence type="inferred from homology"/>
<dbReference type="InterPro" id="IPR011629">
    <property type="entry name" value="CobW-like_C"/>
</dbReference>
<comment type="catalytic activity">
    <reaction evidence="6">
        <text>GTP + H2O = GDP + phosphate + H(+)</text>
        <dbReference type="Rhea" id="RHEA:19669"/>
        <dbReference type="ChEBI" id="CHEBI:15377"/>
        <dbReference type="ChEBI" id="CHEBI:15378"/>
        <dbReference type="ChEBI" id="CHEBI:37565"/>
        <dbReference type="ChEBI" id="CHEBI:43474"/>
        <dbReference type="ChEBI" id="CHEBI:58189"/>
    </reaction>
    <physiologicalReaction direction="left-to-right" evidence="6">
        <dbReference type="Rhea" id="RHEA:19670"/>
    </physiologicalReaction>
</comment>
<evidence type="ECO:0000256" key="5">
    <source>
        <dbReference type="ARBA" id="ARBA00045658"/>
    </source>
</evidence>
<dbReference type="GO" id="GO:0000166">
    <property type="term" value="F:nucleotide binding"/>
    <property type="evidence" value="ECO:0007669"/>
    <property type="project" value="UniProtKB-KW"/>
</dbReference>
<reference evidence="8 9" key="1">
    <citation type="submission" date="2021-05" db="EMBL/GenBank/DDBJ databases">
        <title>Genetic and Functional Diversity in Clade A Lucinid endosymbionts from the Bahamas.</title>
        <authorList>
            <person name="Giani N.M."/>
            <person name="Engel A.S."/>
            <person name="Campbell B.J."/>
        </authorList>
    </citation>
    <scope>NUCLEOTIDE SEQUENCE [LARGE SCALE GENOMIC DNA]</scope>
    <source>
        <strain evidence="8">LUC16012Gg_MoonRockCtena</strain>
    </source>
</reference>
<dbReference type="AlphaFoldDB" id="A0A944M5V2"/>
<dbReference type="Proteomes" id="UP000770889">
    <property type="component" value="Unassembled WGS sequence"/>
</dbReference>
<dbReference type="SMART" id="SM00833">
    <property type="entry name" value="CobW_C"/>
    <property type="match status" value="1"/>
</dbReference>
<dbReference type="SUPFAM" id="SSF52540">
    <property type="entry name" value="P-loop containing nucleoside triphosphate hydrolases"/>
    <property type="match status" value="1"/>
</dbReference>
<dbReference type="Pfam" id="PF07683">
    <property type="entry name" value="CobW_C"/>
    <property type="match status" value="1"/>
</dbReference>
<evidence type="ECO:0000313" key="8">
    <source>
        <dbReference type="EMBL" id="MBT2987337.1"/>
    </source>
</evidence>
<accession>A0A944M5V2</accession>
<evidence type="ECO:0000256" key="6">
    <source>
        <dbReference type="ARBA" id="ARBA00049117"/>
    </source>
</evidence>
<organism evidence="8 9">
    <name type="scientific">Candidatus Thiodiazotropha taylori</name>
    <dbReference type="NCBI Taxonomy" id="2792791"/>
    <lineage>
        <taxon>Bacteria</taxon>
        <taxon>Pseudomonadati</taxon>
        <taxon>Pseudomonadota</taxon>
        <taxon>Gammaproteobacteria</taxon>
        <taxon>Chromatiales</taxon>
        <taxon>Sedimenticolaceae</taxon>
        <taxon>Candidatus Thiodiazotropha</taxon>
    </lineage>
</organism>
<dbReference type="Pfam" id="PF02492">
    <property type="entry name" value="cobW"/>
    <property type="match status" value="1"/>
</dbReference>
<evidence type="ECO:0000256" key="3">
    <source>
        <dbReference type="ARBA" id="ARBA00023186"/>
    </source>
</evidence>
<dbReference type="InterPro" id="IPR027417">
    <property type="entry name" value="P-loop_NTPase"/>
</dbReference>
<name>A0A944M5V2_9GAMM</name>
<evidence type="ECO:0000259" key="7">
    <source>
        <dbReference type="SMART" id="SM00833"/>
    </source>
</evidence>
<dbReference type="Gene3D" id="3.40.50.300">
    <property type="entry name" value="P-loop containing nucleotide triphosphate hydrolases"/>
    <property type="match status" value="1"/>
</dbReference>
<dbReference type="GO" id="GO:0016787">
    <property type="term" value="F:hydrolase activity"/>
    <property type="evidence" value="ECO:0007669"/>
    <property type="project" value="UniProtKB-KW"/>
</dbReference>
<keyword evidence="1" id="KW-0547">Nucleotide-binding</keyword>
<keyword evidence="2" id="KW-0378">Hydrolase</keyword>
<dbReference type="InterPro" id="IPR051316">
    <property type="entry name" value="Zinc-reg_GTPase_activator"/>
</dbReference>
<evidence type="ECO:0000256" key="1">
    <source>
        <dbReference type="ARBA" id="ARBA00022741"/>
    </source>
</evidence>
<evidence type="ECO:0000313" key="9">
    <source>
        <dbReference type="Proteomes" id="UP000770889"/>
    </source>
</evidence>
<gene>
    <name evidence="8" type="ORF">KME65_00090</name>
</gene>
<dbReference type="PANTHER" id="PTHR13748:SF62">
    <property type="entry name" value="COBW DOMAIN-CONTAINING PROTEIN"/>
    <property type="match status" value="1"/>
</dbReference>
<dbReference type="InterPro" id="IPR036627">
    <property type="entry name" value="CobW-likC_sf"/>
</dbReference>
<comment type="caution">
    <text evidence="8">The sequence shown here is derived from an EMBL/GenBank/DDBJ whole genome shotgun (WGS) entry which is preliminary data.</text>
</comment>
<dbReference type="InterPro" id="IPR003495">
    <property type="entry name" value="CobW/HypB/UreG_nucleotide-bd"/>
</dbReference>
<dbReference type="GO" id="GO:0005737">
    <property type="term" value="C:cytoplasm"/>
    <property type="evidence" value="ECO:0007669"/>
    <property type="project" value="TreeGrafter"/>
</dbReference>
<evidence type="ECO:0000256" key="4">
    <source>
        <dbReference type="ARBA" id="ARBA00034320"/>
    </source>
</evidence>
<dbReference type="Gene3D" id="3.30.1220.10">
    <property type="entry name" value="CobW-like, C-terminal domain"/>
    <property type="match status" value="1"/>
</dbReference>
<comment type="similarity">
    <text evidence="4">Belongs to the SIMIBI class G3E GTPase family. ZNG1 subfamily.</text>
</comment>
<dbReference type="SUPFAM" id="SSF90002">
    <property type="entry name" value="Hypothetical protein YjiA, C-terminal domain"/>
    <property type="match status" value="1"/>
</dbReference>
<protein>
    <submittedName>
        <fullName evidence="8">GTP-binding protein</fullName>
    </submittedName>
</protein>
<dbReference type="CDD" id="cd03112">
    <property type="entry name" value="CobW-like"/>
    <property type="match status" value="1"/>
</dbReference>
<sequence length="445" mass="49396">MVGDGRVPVTVLTGFLGSGKTTLLNRILTEQHGKRIAVIENEYGEIGIDHELVVQSDEEIFEMNNGCICCTVRGDLIRILGRLMRRKHKFDHILIETTGMADPGPVAQTFFMDEEMKEKLRLDAIVTLVDAKHVVQHLGESDECEAQLAFADVVLVNKIDLVSGDELAALTEAIKGRNRLARIHHTQQGAIDLDKVLGICAFDLEAKVAETPGFLQEELPFEWSGEFDLEAGSYELAFQPGPDPSIDIVLGAIDEAQSFEAWKESSILLYSGEAATLADTGLTPAKALYRLPVDSVSGARYRIIIPRTGRYLLFTQHLPEEFDMALSLNGQTVSALRQQEYASPHSHDESVGSVGLHLPGDLDQQKFECWVVSLLRQKGPDIFRFKGILALAGKSERFLFQGVHMLFDGKFGRPWSGEVRHNQLVFIGRDLDREELERGLAQCKG</sequence>